<protein>
    <submittedName>
        <fullName evidence="2">Uncharacterized protein</fullName>
    </submittedName>
</protein>
<gene>
    <name evidence="2" type="ORF">BN14_08579</name>
</gene>
<name>M5C573_THACB</name>
<comment type="caution">
    <text evidence="2">The sequence shown here is derived from an EMBL/GenBank/DDBJ whole genome shotgun (WGS) entry which is preliminary data.</text>
</comment>
<dbReference type="HOGENOM" id="CLU_696734_0_0_1"/>
<dbReference type="Proteomes" id="UP000012065">
    <property type="component" value="Unassembled WGS sequence"/>
</dbReference>
<accession>M5C573</accession>
<proteinExistence type="predicted"/>
<reference evidence="2 3" key="1">
    <citation type="journal article" date="2013" name="J. Biotechnol.">
        <title>Establishment and interpretation of the genome sequence of the phytopathogenic fungus Rhizoctonia solani AG1-IB isolate 7/3/14.</title>
        <authorList>
            <person name="Wibberg D.W."/>
            <person name="Jelonek L.J."/>
            <person name="Rupp O.R."/>
            <person name="Hennig M.H."/>
            <person name="Eikmeyer F.E."/>
            <person name="Goesmann A.G."/>
            <person name="Hartmann A.H."/>
            <person name="Borriss R.B."/>
            <person name="Grosch R.G."/>
            <person name="Puehler A.P."/>
            <person name="Schlueter A.S."/>
        </authorList>
    </citation>
    <scope>NUCLEOTIDE SEQUENCE [LARGE SCALE GENOMIC DNA]</scope>
    <source>
        <strain evidence="3">AG1-IB / isolate 7/3/14</strain>
    </source>
</reference>
<feature type="region of interest" description="Disordered" evidence="1">
    <location>
        <begin position="1"/>
        <end position="34"/>
    </location>
</feature>
<sequence>MVTSLNPAGAPSRPSYERSPGSAEKGVTTPGSINQGYNVRTFGFPFAMTHKPSTSPPQIVLSSALESGSNATLATTKAAKRSSQMVMHQGFLMRLENPTQTEKGKAFKGVLTGNKLQLYKPPSDKAAELRELFPEGLVVQDIEEEEEEEEEQVEVATSGAATTNRTKRKYWGRARHPELQIIGEDKELQGTLDALVHEVVFGTTFDSRLEKETFAQLMLLCLPNALSQRSEFDEAFMRYLGSAFRTLGQDDRCGGSTEEQKTKEKEWLEWLVGTYVLLHGGLGSDGWDDWLKSVDLHLDSCVIRAREASEGLAASPYVGVFSPRPGEAGAFESIPTRSPRLAPSLSTHALAPPPGTVIPVNAITSDTISDFFARPSKLGNTLDRDRLSGPRLWPDL</sequence>
<evidence type="ECO:0000313" key="2">
    <source>
        <dbReference type="EMBL" id="CCO34479.1"/>
    </source>
</evidence>
<evidence type="ECO:0000256" key="1">
    <source>
        <dbReference type="SAM" id="MobiDB-lite"/>
    </source>
</evidence>
<organism evidence="2 3">
    <name type="scientific">Thanatephorus cucumeris (strain AG1-IB / isolate 7/3/14)</name>
    <name type="common">Lettuce bottom rot fungus</name>
    <name type="synonym">Rhizoctonia solani</name>
    <dbReference type="NCBI Taxonomy" id="1108050"/>
    <lineage>
        <taxon>Eukaryota</taxon>
        <taxon>Fungi</taxon>
        <taxon>Dikarya</taxon>
        <taxon>Basidiomycota</taxon>
        <taxon>Agaricomycotina</taxon>
        <taxon>Agaricomycetes</taxon>
        <taxon>Cantharellales</taxon>
        <taxon>Ceratobasidiaceae</taxon>
        <taxon>Rhizoctonia</taxon>
        <taxon>Rhizoctonia solani AG-1</taxon>
    </lineage>
</organism>
<evidence type="ECO:0000313" key="3">
    <source>
        <dbReference type="Proteomes" id="UP000012065"/>
    </source>
</evidence>
<dbReference type="AlphaFoldDB" id="M5C573"/>
<dbReference type="EMBL" id="CAOJ01013173">
    <property type="protein sequence ID" value="CCO34479.1"/>
    <property type="molecule type" value="Genomic_DNA"/>
</dbReference>